<keyword evidence="8" id="KW-0698">rRNA processing</keyword>
<dbReference type="Proteomes" id="UP000008315">
    <property type="component" value="Chromosome"/>
</dbReference>
<dbReference type="PANTHER" id="PTHR46986">
    <property type="entry name" value="ENDORIBONUCLEASE YBEY, CHLOROPLASTIC"/>
    <property type="match status" value="1"/>
</dbReference>
<dbReference type="EMBL" id="FO082060">
    <property type="protein sequence ID" value="CCE22574.1"/>
    <property type="molecule type" value="Genomic_DNA"/>
</dbReference>
<feature type="binding site" evidence="8">
    <location>
        <position position="116"/>
    </location>
    <ligand>
        <name>Zn(2+)</name>
        <dbReference type="ChEBI" id="CHEBI:29105"/>
        <note>catalytic</note>
    </ligand>
</feature>
<dbReference type="GO" id="GO:0005737">
    <property type="term" value="C:cytoplasm"/>
    <property type="evidence" value="ECO:0007669"/>
    <property type="project" value="UniProtKB-SubCell"/>
</dbReference>
<name>G4T2U0_META2</name>
<dbReference type="Gene3D" id="3.40.390.30">
    <property type="entry name" value="Metalloproteases ('zincins'), catalytic domain"/>
    <property type="match status" value="1"/>
</dbReference>
<dbReference type="GO" id="GO:0004521">
    <property type="term" value="F:RNA endonuclease activity"/>
    <property type="evidence" value="ECO:0007669"/>
    <property type="project" value="UniProtKB-UniRule"/>
</dbReference>
<dbReference type="HOGENOM" id="CLU_106710_0_1_6"/>
<dbReference type="HAMAP" id="MF_00009">
    <property type="entry name" value="Endoribonucl_YbeY"/>
    <property type="match status" value="1"/>
</dbReference>
<keyword evidence="3 8" id="KW-0540">Nuclease</keyword>
<evidence type="ECO:0000313" key="10">
    <source>
        <dbReference type="Proteomes" id="UP000008315"/>
    </source>
</evidence>
<dbReference type="SUPFAM" id="SSF55486">
    <property type="entry name" value="Metalloproteases ('zincins'), catalytic domain"/>
    <property type="match status" value="1"/>
</dbReference>
<feature type="binding site" evidence="8">
    <location>
        <position position="112"/>
    </location>
    <ligand>
        <name>Zn(2+)</name>
        <dbReference type="ChEBI" id="CHEBI:29105"/>
        <note>catalytic</note>
    </ligand>
</feature>
<dbReference type="PANTHER" id="PTHR46986:SF1">
    <property type="entry name" value="ENDORIBONUCLEASE YBEY, CHLOROPLASTIC"/>
    <property type="match status" value="1"/>
</dbReference>
<keyword evidence="2 8" id="KW-0690">Ribosome biogenesis</keyword>
<dbReference type="PROSITE" id="PS01306">
    <property type="entry name" value="UPF0054"/>
    <property type="match status" value="1"/>
</dbReference>
<evidence type="ECO:0000256" key="5">
    <source>
        <dbReference type="ARBA" id="ARBA00022759"/>
    </source>
</evidence>
<dbReference type="InterPro" id="IPR020549">
    <property type="entry name" value="YbeY_CS"/>
</dbReference>
<comment type="function">
    <text evidence="8">Single strand-specific metallo-endoribonuclease involved in late-stage 70S ribosome quality control and in maturation of the 3' terminus of the 16S rRNA.</text>
</comment>
<keyword evidence="4 8" id="KW-0479">Metal-binding</keyword>
<dbReference type="InterPro" id="IPR002036">
    <property type="entry name" value="YbeY"/>
</dbReference>
<dbReference type="Pfam" id="PF02130">
    <property type="entry name" value="YbeY"/>
    <property type="match status" value="1"/>
</dbReference>
<dbReference type="InterPro" id="IPR023091">
    <property type="entry name" value="MetalPrtase_cat_dom_sf_prd"/>
</dbReference>
<dbReference type="GO" id="GO:0008270">
    <property type="term" value="F:zinc ion binding"/>
    <property type="evidence" value="ECO:0007669"/>
    <property type="project" value="UniProtKB-UniRule"/>
</dbReference>
<comment type="cofactor">
    <cofactor evidence="8">
        <name>Zn(2+)</name>
        <dbReference type="ChEBI" id="CHEBI:29105"/>
    </cofactor>
    <text evidence="8">Binds 1 zinc ion.</text>
</comment>
<protein>
    <recommendedName>
        <fullName evidence="8">Endoribonuclease YbeY</fullName>
        <ecNumber evidence="8">3.1.-.-</ecNumber>
    </recommendedName>
</protein>
<dbReference type="KEGG" id="mah:MEALZ_0880"/>
<sequence>MMNSIEIQQEIASDDVPDSGLLQTWVDAALKDYPDDTELVIRIVDKPEISQLNEHYRAKPGPTNILSFPFDVPDYIETNLLGDLVVCAPVLAEEALAQHKTLEHHWAHIIVHGVLHLLGYDHVEDNEAELMEAKEIEILAQLNIDNPYNEANEV</sequence>
<evidence type="ECO:0000256" key="2">
    <source>
        <dbReference type="ARBA" id="ARBA00022517"/>
    </source>
</evidence>
<dbReference type="STRING" id="1091494.MEALZ_0880"/>
<dbReference type="NCBIfam" id="TIGR00043">
    <property type="entry name" value="rRNA maturation RNase YbeY"/>
    <property type="match status" value="1"/>
</dbReference>
<keyword evidence="8" id="KW-0963">Cytoplasm</keyword>
<comment type="subcellular location">
    <subcellularLocation>
        <location evidence="8">Cytoplasm</location>
    </subcellularLocation>
</comment>
<feature type="binding site" evidence="8">
    <location>
        <position position="122"/>
    </location>
    <ligand>
        <name>Zn(2+)</name>
        <dbReference type="ChEBI" id="CHEBI:29105"/>
        <note>catalytic</note>
    </ligand>
</feature>
<accession>G4T2U0</accession>
<keyword evidence="6 8" id="KW-0378">Hydrolase</keyword>
<evidence type="ECO:0000256" key="3">
    <source>
        <dbReference type="ARBA" id="ARBA00022722"/>
    </source>
</evidence>
<evidence type="ECO:0000313" key="9">
    <source>
        <dbReference type="EMBL" id="CCE22574.1"/>
    </source>
</evidence>
<dbReference type="AlphaFoldDB" id="G4T2U0"/>
<keyword evidence="10" id="KW-1185">Reference proteome</keyword>
<gene>
    <name evidence="8" type="primary">ybeY</name>
    <name evidence="9" type="ordered locus">MEALZ_0880</name>
</gene>
<dbReference type="GO" id="GO:0006364">
    <property type="term" value="P:rRNA processing"/>
    <property type="evidence" value="ECO:0007669"/>
    <property type="project" value="UniProtKB-UniRule"/>
</dbReference>
<comment type="similarity">
    <text evidence="1 8">Belongs to the endoribonuclease YbeY family.</text>
</comment>
<proteinExistence type="inferred from homology"/>
<reference evidence="10" key="1">
    <citation type="journal article" date="2012" name="J. Bacteriol.">
        <title>Genome sequence of the haloalkaliphilic methanotrophic bacterium Methylomicrobium alcaliphilum 20Z.</title>
        <authorList>
            <person name="Vuilleumier S."/>
            <person name="Khmelenina V.N."/>
            <person name="Bringel F."/>
            <person name="Reshetnikov A.S."/>
            <person name="Lajus A."/>
            <person name="Mangenot S."/>
            <person name="Rouy Z."/>
            <person name="Op den Camp H.J."/>
            <person name="Jetten M.S."/>
            <person name="Dispirito A.A."/>
            <person name="Dunfield P."/>
            <person name="Klotz M.G."/>
            <person name="Semrau J.D."/>
            <person name="Stein L.Y."/>
            <person name="Barbe V."/>
            <person name="Medigue C."/>
            <person name="Trotsenko Y.A."/>
            <person name="Kalyuzhnaya M.G."/>
        </authorList>
    </citation>
    <scope>NUCLEOTIDE SEQUENCE [LARGE SCALE GENOMIC DNA]</scope>
    <source>
        <strain evidence="10">DSM 19304 / NCIMB 14124 / VKM B-2133 / 20Z</strain>
    </source>
</reference>
<dbReference type="PATRIC" id="fig|271065.3.peg.897"/>
<evidence type="ECO:0000256" key="6">
    <source>
        <dbReference type="ARBA" id="ARBA00022801"/>
    </source>
</evidence>
<evidence type="ECO:0000256" key="4">
    <source>
        <dbReference type="ARBA" id="ARBA00022723"/>
    </source>
</evidence>
<evidence type="ECO:0000256" key="8">
    <source>
        <dbReference type="HAMAP-Rule" id="MF_00009"/>
    </source>
</evidence>
<dbReference type="GO" id="GO:0004222">
    <property type="term" value="F:metalloendopeptidase activity"/>
    <property type="evidence" value="ECO:0007669"/>
    <property type="project" value="InterPro"/>
</dbReference>
<keyword evidence="5 8" id="KW-0255">Endonuclease</keyword>
<evidence type="ECO:0000256" key="1">
    <source>
        <dbReference type="ARBA" id="ARBA00010875"/>
    </source>
</evidence>
<keyword evidence="7 8" id="KW-0862">Zinc</keyword>
<organism evidence="9 10">
    <name type="scientific">Methylotuvimicrobium alcaliphilum (strain DSM 19304 / NCIMB 14124 / VKM B-2133 / 20Z)</name>
    <name type="common">Methylomicrobium alcaliphilum</name>
    <dbReference type="NCBI Taxonomy" id="1091494"/>
    <lineage>
        <taxon>Bacteria</taxon>
        <taxon>Pseudomonadati</taxon>
        <taxon>Pseudomonadota</taxon>
        <taxon>Gammaproteobacteria</taxon>
        <taxon>Methylococcales</taxon>
        <taxon>Methylococcaceae</taxon>
        <taxon>Methylotuvimicrobium</taxon>
    </lineage>
</organism>
<evidence type="ECO:0000256" key="7">
    <source>
        <dbReference type="ARBA" id="ARBA00022833"/>
    </source>
</evidence>
<dbReference type="EC" id="3.1.-.-" evidence="8"/>